<sequence length="179" mass="19813">MTTNQPSFWCVANIGDQGDPFEHGGGFALVDRTGIYTPELLILEYLPGSVGECQHQVVTILLDRVTRINHGSGLHGLSDNKFHPGQEAWFGNPAELLRLSEFCDSTYEGLLMEFLAESPAVRARAYMDAVRYWGASSFTGDVSLRMLTPEKAKSLCNTMLNQIEESKAWHQGWGVDCNG</sequence>
<evidence type="ECO:0000313" key="1">
    <source>
        <dbReference type="EMBL" id="CAB4147398.1"/>
    </source>
</evidence>
<reference evidence="1" key="1">
    <citation type="submission" date="2020-04" db="EMBL/GenBank/DDBJ databases">
        <authorList>
            <person name="Chiriac C."/>
            <person name="Salcher M."/>
            <person name="Ghai R."/>
            <person name="Kavagutti S V."/>
        </authorList>
    </citation>
    <scope>NUCLEOTIDE SEQUENCE</scope>
</reference>
<name>A0A6J5MLE1_9CAUD</name>
<proteinExistence type="predicted"/>
<organism evidence="1">
    <name type="scientific">uncultured Caudovirales phage</name>
    <dbReference type="NCBI Taxonomy" id="2100421"/>
    <lineage>
        <taxon>Viruses</taxon>
        <taxon>Duplodnaviria</taxon>
        <taxon>Heunggongvirae</taxon>
        <taxon>Uroviricota</taxon>
        <taxon>Caudoviricetes</taxon>
        <taxon>Peduoviridae</taxon>
        <taxon>Maltschvirus</taxon>
        <taxon>Maltschvirus maltsch</taxon>
    </lineage>
</organism>
<dbReference type="EMBL" id="LR796483">
    <property type="protein sequence ID" value="CAB4147398.1"/>
    <property type="molecule type" value="Genomic_DNA"/>
</dbReference>
<accession>A0A6J5MLE1</accession>
<protein>
    <submittedName>
        <fullName evidence="1">Uncharacterized protein</fullName>
    </submittedName>
</protein>
<gene>
    <name evidence="1" type="ORF">UFOVP431_28</name>
</gene>